<dbReference type="Proteomes" id="UP001148629">
    <property type="component" value="Unassembled WGS sequence"/>
</dbReference>
<keyword evidence="2" id="KW-1185">Reference proteome</keyword>
<comment type="caution">
    <text evidence="1">The sequence shown here is derived from an EMBL/GenBank/DDBJ whole genome shotgun (WGS) entry which is preliminary data.</text>
</comment>
<proteinExistence type="predicted"/>
<evidence type="ECO:0000313" key="2">
    <source>
        <dbReference type="Proteomes" id="UP001148629"/>
    </source>
</evidence>
<name>A0ACC1RBW5_9HYPO</name>
<dbReference type="EMBL" id="JANRMS010004495">
    <property type="protein sequence ID" value="KAJ3508342.1"/>
    <property type="molecule type" value="Genomic_DNA"/>
</dbReference>
<gene>
    <name evidence="1" type="ORF">NM208_g15833</name>
</gene>
<organism evidence="1 2">
    <name type="scientific">Fusarium decemcellulare</name>
    <dbReference type="NCBI Taxonomy" id="57161"/>
    <lineage>
        <taxon>Eukaryota</taxon>
        <taxon>Fungi</taxon>
        <taxon>Dikarya</taxon>
        <taxon>Ascomycota</taxon>
        <taxon>Pezizomycotina</taxon>
        <taxon>Sordariomycetes</taxon>
        <taxon>Hypocreomycetidae</taxon>
        <taxon>Hypocreales</taxon>
        <taxon>Nectriaceae</taxon>
        <taxon>Fusarium</taxon>
        <taxon>Fusarium decemcellulare species complex</taxon>
    </lineage>
</organism>
<evidence type="ECO:0000313" key="1">
    <source>
        <dbReference type="EMBL" id="KAJ3508342.1"/>
    </source>
</evidence>
<reference evidence="1" key="1">
    <citation type="submission" date="2022-08" db="EMBL/GenBank/DDBJ databases">
        <title>Genome Sequence of Fusarium decemcellulare.</title>
        <authorList>
            <person name="Buettner E."/>
        </authorList>
    </citation>
    <scope>NUCLEOTIDE SEQUENCE</scope>
    <source>
        <strain evidence="1">Babe19</strain>
    </source>
</reference>
<sequence length="123" mass="13665">MKYYTIFEVPLTTKQSLTACRWLQQEIQGLGTLGGHIDGQLESSQMMQHLSTSSPAAARHPGEWNWDGVWEDRVKKGIASSLSEPVLYGGTNTPDDLIKFLAMEDNDVDSVKENLRRTLGKAA</sequence>
<accession>A0ACC1RBW5</accession>
<protein>
    <submittedName>
        <fullName evidence="1">Uncharacterized protein</fullName>
    </submittedName>
</protein>